<dbReference type="EMBL" id="KN837188">
    <property type="protein sequence ID" value="KIJ35517.1"/>
    <property type="molecule type" value="Genomic_DNA"/>
</dbReference>
<sequence length="330" mass="36704">MTSELKMRRVNITPTPGFVVKTTTTQAGFYTVPNPSPPPPSIRHAIPVGLKIFINVAYSSEIPPPPTNGLPKEEEEEIIRKAIEGDEGTTYFVPLVVSDGRDDKDKAGKPSLIFDAIVNPSLKSRMIKDINFRSFVLEILLTHIELPPLATQARSLSLSRTLASPNIRFKGTLVPREMDVPDFDSMKLASQAEPISKPLIEEIPAEVPKSTVLPKSILKKTGSTSVDPIPNTYEDPHAISVADKKHEVPTWRWEGDRIVPHQRLIIDAPKLTRGDHSNSTLALSEDILTLRTPSYFCQIPLDENPSTNIDKVRAEWRIGEGKIVIYLQQQ</sequence>
<accession>A0A0C9V1H5</accession>
<reference evidence="4 5" key="1">
    <citation type="submission" date="2014-06" db="EMBL/GenBank/DDBJ databases">
        <title>Evolutionary Origins and Diversification of the Mycorrhizal Mutualists.</title>
        <authorList>
            <consortium name="DOE Joint Genome Institute"/>
            <consortium name="Mycorrhizal Genomics Consortium"/>
            <person name="Kohler A."/>
            <person name="Kuo A."/>
            <person name="Nagy L.G."/>
            <person name="Floudas D."/>
            <person name="Copeland A."/>
            <person name="Barry K.W."/>
            <person name="Cichocki N."/>
            <person name="Veneault-Fourrey C."/>
            <person name="LaButti K."/>
            <person name="Lindquist E.A."/>
            <person name="Lipzen A."/>
            <person name="Lundell T."/>
            <person name="Morin E."/>
            <person name="Murat C."/>
            <person name="Riley R."/>
            <person name="Ohm R."/>
            <person name="Sun H."/>
            <person name="Tunlid A."/>
            <person name="Henrissat B."/>
            <person name="Grigoriev I.V."/>
            <person name="Hibbett D.S."/>
            <person name="Martin F."/>
        </authorList>
    </citation>
    <scope>NUCLEOTIDE SEQUENCE [LARGE SCALE GENOMIC DNA]</scope>
    <source>
        <strain evidence="4 5">SS14</strain>
    </source>
</reference>
<feature type="domain" description="PIH1 N-terminal" evidence="2">
    <location>
        <begin position="46"/>
        <end position="176"/>
    </location>
</feature>
<dbReference type="GO" id="GO:1990904">
    <property type="term" value="C:ribonucleoprotein complex"/>
    <property type="evidence" value="ECO:0007669"/>
    <property type="project" value="TreeGrafter"/>
</dbReference>
<evidence type="ECO:0000313" key="3">
    <source>
        <dbReference type="EMBL" id="KIJ34548.1"/>
    </source>
</evidence>
<dbReference type="HOGENOM" id="CLU_050239_0_0_1"/>
<dbReference type="GO" id="GO:0005737">
    <property type="term" value="C:cytoplasm"/>
    <property type="evidence" value="ECO:0007669"/>
    <property type="project" value="TreeGrafter"/>
</dbReference>
<name>A0A0C9V1H5_SPHS4</name>
<gene>
    <name evidence="4" type="ORF">M422DRAFT_262303</name>
    <name evidence="3" type="ORF">M422DRAFT_51961</name>
</gene>
<evidence type="ECO:0000313" key="4">
    <source>
        <dbReference type="EMBL" id="KIJ35517.1"/>
    </source>
</evidence>
<evidence type="ECO:0000313" key="5">
    <source>
        <dbReference type="Proteomes" id="UP000054279"/>
    </source>
</evidence>
<dbReference type="InterPro" id="IPR050734">
    <property type="entry name" value="PIH1/Kintoun_subfamily"/>
</dbReference>
<organism evidence="4 5">
    <name type="scientific">Sphaerobolus stellatus (strain SS14)</name>
    <dbReference type="NCBI Taxonomy" id="990650"/>
    <lineage>
        <taxon>Eukaryota</taxon>
        <taxon>Fungi</taxon>
        <taxon>Dikarya</taxon>
        <taxon>Basidiomycota</taxon>
        <taxon>Agaricomycotina</taxon>
        <taxon>Agaricomycetes</taxon>
        <taxon>Phallomycetidae</taxon>
        <taxon>Geastrales</taxon>
        <taxon>Sphaerobolaceae</taxon>
        <taxon>Sphaerobolus</taxon>
    </lineage>
</organism>
<comment type="similarity">
    <text evidence="1">Belongs to the PIH1 family.</text>
</comment>
<protein>
    <submittedName>
        <fullName evidence="3">Unplaced genomic scaffold SPHSTscaffold_123, whole genome shotgun sequence</fullName>
    </submittedName>
</protein>
<dbReference type="GO" id="GO:0097255">
    <property type="term" value="C:R2TP complex"/>
    <property type="evidence" value="ECO:0007669"/>
    <property type="project" value="TreeGrafter"/>
</dbReference>
<dbReference type="PANTHER" id="PTHR22997">
    <property type="entry name" value="PIH1 DOMAIN-CONTAINING PROTEIN 1"/>
    <property type="match status" value="1"/>
</dbReference>
<dbReference type="EMBL" id="KN837198">
    <property type="protein sequence ID" value="KIJ34548.1"/>
    <property type="molecule type" value="Genomic_DNA"/>
</dbReference>
<dbReference type="GO" id="GO:0006364">
    <property type="term" value="P:rRNA processing"/>
    <property type="evidence" value="ECO:0007669"/>
    <property type="project" value="TreeGrafter"/>
</dbReference>
<dbReference type="PANTHER" id="PTHR22997:SF0">
    <property type="entry name" value="PIH1 DOMAIN-CONTAINING PROTEIN 1"/>
    <property type="match status" value="1"/>
</dbReference>
<dbReference type="Pfam" id="PF08190">
    <property type="entry name" value="PIH1"/>
    <property type="match status" value="1"/>
</dbReference>
<keyword evidence="5" id="KW-1185">Reference proteome</keyword>
<dbReference type="GO" id="GO:0000492">
    <property type="term" value="P:box C/D snoRNP assembly"/>
    <property type="evidence" value="ECO:0007669"/>
    <property type="project" value="TreeGrafter"/>
</dbReference>
<dbReference type="OrthoDB" id="5135119at2759"/>
<proteinExistence type="inferred from homology"/>
<dbReference type="Proteomes" id="UP000054279">
    <property type="component" value="Unassembled WGS sequence"/>
</dbReference>
<dbReference type="InterPro" id="IPR012981">
    <property type="entry name" value="PIH1_N"/>
</dbReference>
<evidence type="ECO:0000256" key="1">
    <source>
        <dbReference type="ARBA" id="ARBA00008511"/>
    </source>
</evidence>
<evidence type="ECO:0000259" key="2">
    <source>
        <dbReference type="Pfam" id="PF08190"/>
    </source>
</evidence>
<dbReference type="AlphaFoldDB" id="A0A0C9V1H5"/>